<feature type="transmembrane region" description="Helical" evidence="3">
    <location>
        <begin position="285"/>
        <end position="302"/>
    </location>
</feature>
<dbReference type="SMART" id="SM00267">
    <property type="entry name" value="GGDEF"/>
    <property type="match status" value="1"/>
</dbReference>
<feature type="transmembrane region" description="Helical" evidence="3">
    <location>
        <begin position="337"/>
        <end position="355"/>
    </location>
</feature>
<feature type="signal peptide" evidence="4">
    <location>
        <begin position="1"/>
        <end position="31"/>
    </location>
</feature>
<keyword evidence="3" id="KW-0472">Membrane</keyword>
<evidence type="ECO:0000259" key="5">
    <source>
        <dbReference type="PROSITE" id="PS50887"/>
    </source>
</evidence>
<organism evidence="6 7">
    <name type="scientific">Thiorhodovibrio winogradskyi</name>
    <dbReference type="NCBI Taxonomy" id="77007"/>
    <lineage>
        <taxon>Bacteria</taxon>
        <taxon>Pseudomonadati</taxon>
        <taxon>Pseudomonadota</taxon>
        <taxon>Gammaproteobacteria</taxon>
        <taxon>Chromatiales</taxon>
        <taxon>Chromatiaceae</taxon>
        <taxon>Thiorhodovibrio</taxon>
    </lineage>
</organism>
<keyword evidence="7" id="KW-1185">Reference proteome</keyword>
<accession>A0ABZ0SHX5</accession>
<reference evidence="6 7" key="1">
    <citation type="journal article" date="2023" name="Microorganisms">
        <title>Thiorhodovibrio frisius and Trv. litoralis spp. nov., Two Novel Members from a Clade of Fastidious Purple Sulfur Bacteria That Exhibit Unique Red-Shifted Light-Harvesting Capabilities.</title>
        <authorList>
            <person name="Methner A."/>
            <person name="Kuzyk S.B."/>
            <person name="Petersen J."/>
            <person name="Bauer S."/>
            <person name="Brinkmann H."/>
            <person name="Sichau K."/>
            <person name="Wanner G."/>
            <person name="Wolf J."/>
            <person name="Neumann-Schaal M."/>
            <person name="Henke P."/>
            <person name="Tank M."/>
            <person name="Sproer C."/>
            <person name="Bunk B."/>
            <person name="Overmann J."/>
        </authorList>
    </citation>
    <scope>NUCLEOTIDE SEQUENCE [LARGE SCALE GENOMIC DNA]</scope>
    <source>
        <strain evidence="6 7">DSM 6702</strain>
    </source>
</reference>
<dbReference type="SUPFAM" id="SSF55073">
    <property type="entry name" value="Nucleotide cyclase"/>
    <property type="match status" value="1"/>
</dbReference>
<feature type="transmembrane region" description="Helical" evidence="3">
    <location>
        <begin position="308"/>
        <end position="325"/>
    </location>
</feature>
<protein>
    <recommendedName>
        <fullName evidence="1">diguanylate cyclase</fullName>
        <ecNumber evidence="1">2.7.7.65</ecNumber>
    </recommendedName>
</protein>
<name>A0ABZ0SHX5_9GAMM</name>
<dbReference type="InterPro" id="IPR029787">
    <property type="entry name" value="Nucleotide_cyclase"/>
</dbReference>
<dbReference type="InterPro" id="IPR008979">
    <property type="entry name" value="Galactose-bd-like_sf"/>
</dbReference>
<evidence type="ECO:0000313" key="7">
    <source>
        <dbReference type="Proteomes" id="UP001432180"/>
    </source>
</evidence>
<dbReference type="Pfam" id="PF00990">
    <property type="entry name" value="GGDEF"/>
    <property type="match status" value="1"/>
</dbReference>
<feature type="transmembrane region" description="Helical" evidence="3">
    <location>
        <begin position="189"/>
        <end position="208"/>
    </location>
</feature>
<dbReference type="PANTHER" id="PTHR45138:SF24">
    <property type="entry name" value="DIGUANYLATE CYCLASE DGCC-RELATED"/>
    <property type="match status" value="1"/>
</dbReference>
<keyword evidence="3" id="KW-1133">Transmembrane helix</keyword>
<gene>
    <name evidence="6" type="primary">cph2_19</name>
    <name evidence="6" type="ORF">Thiowin_04958</name>
</gene>
<dbReference type="InterPro" id="IPR000160">
    <property type="entry name" value="GGDEF_dom"/>
</dbReference>
<feature type="domain" description="GGDEF" evidence="5">
    <location>
        <begin position="619"/>
        <end position="752"/>
    </location>
</feature>
<dbReference type="NCBIfam" id="TIGR00254">
    <property type="entry name" value="GGDEF"/>
    <property type="match status" value="1"/>
</dbReference>
<dbReference type="CDD" id="cd01949">
    <property type="entry name" value="GGDEF"/>
    <property type="match status" value="1"/>
</dbReference>
<feature type="chain" id="PRO_5047274576" description="diguanylate cyclase" evidence="4">
    <location>
        <begin position="32"/>
        <end position="752"/>
    </location>
</feature>
<evidence type="ECO:0000256" key="1">
    <source>
        <dbReference type="ARBA" id="ARBA00012528"/>
    </source>
</evidence>
<feature type="transmembrane region" description="Helical" evidence="3">
    <location>
        <begin position="367"/>
        <end position="387"/>
    </location>
</feature>
<keyword evidence="4" id="KW-0732">Signal</keyword>
<evidence type="ECO:0000256" key="3">
    <source>
        <dbReference type="SAM" id="Phobius"/>
    </source>
</evidence>
<dbReference type="InterPro" id="IPR050469">
    <property type="entry name" value="Diguanylate_Cyclase"/>
</dbReference>
<dbReference type="PROSITE" id="PS50887">
    <property type="entry name" value="GGDEF"/>
    <property type="match status" value="1"/>
</dbReference>
<feature type="transmembrane region" description="Helical" evidence="3">
    <location>
        <begin position="215"/>
        <end position="239"/>
    </location>
</feature>
<dbReference type="EMBL" id="CP121472">
    <property type="protein sequence ID" value="WPL19813.1"/>
    <property type="molecule type" value="Genomic_DNA"/>
</dbReference>
<proteinExistence type="predicted"/>
<feature type="transmembrane region" description="Helical" evidence="3">
    <location>
        <begin position="245"/>
        <end position="265"/>
    </location>
</feature>
<dbReference type="Gene3D" id="3.30.70.270">
    <property type="match status" value="1"/>
</dbReference>
<evidence type="ECO:0000313" key="6">
    <source>
        <dbReference type="EMBL" id="WPL19813.1"/>
    </source>
</evidence>
<keyword evidence="3" id="KW-0812">Transmembrane</keyword>
<dbReference type="PANTHER" id="PTHR45138">
    <property type="entry name" value="REGULATORY COMPONENTS OF SENSORY TRANSDUCTION SYSTEM"/>
    <property type="match status" value="1"/>
</dbReference>
<dbReference type="SUPFAM" id="SSF49785">
    <property type="entry name" value="Galactose-binding domain-like"/>
    <property type="match status" value="1"/>
</dbReference>
<dbReference type="InterPro" id="IPR043128">
    <property type="entry name" value="Rev_trsase/Diguanyl_cyclase"/>
</dbReference>
<dbReference type="EC" id="2.7.7.65" evidence="1"/>
<sequence>MFRRIARLSALVLTLLLGLPGLFALAPQTVAAEIAPLERTWDYRWGDSPVAPDGTPLWTQTSEEGAWIAIDFPSNPPGRGGRGNIWYRVTLPPLDWRDPALFIFSVDTIVEVYLDGQLLYHHGTFSAEGRGEFAGWPWHLIPLPRDAGGKKLYFRVFSDYKDIGLWGELLLGERIDLLQRILAQSVERLITSGFSLLIAILALIFAPLERDRRGFGAIALFSFASGSMLLSGAQAALLIVNRPLLWEFLGAGGYYLIPVAIALLLEQWLRPDRSWLLVMIRRLHLAYLFGALALAGLGWISLANTYPVFDLLFAITLPIMMLPALRLARAGTLEQQLILAAVALLALLLMLDMAVAHNLLPWTQVPLNWGVLAFSLAIVLISVRHFASTQRELALLNTSLETQVAARTAELERLAQAEATRARLLEMENRKAAELEALIARVQSCDRLAETEQVLSDSLPGLCTPLPGAFYRVGTAVDNSEPRATWGQPVPDLRESLAAPTPGPESARDSVNTDTLETSRVWPLRLRYEHPQLGRTDFGLLLVRSPADGTATESIHTIHLWWRILERAVEKINLALSLLALQEELRDLSYQDGLTGLKNRRFLDQVLAREIALAERQRSSLSLVICDVDHFKQFNDNHGHAAGDAALRQVATQLSQAFRNTDLVCRFGGEEFVVLMPGASLTSARERGETLRTMVAAEPIQFQDQILRPVTLSVGIASYPEPVTNPSTLMVRADQALYRAKQAGRDRVELAG</sequence>
<evidence type="ECO:0000256" key="2">
    <source>
        <dbReference type="SAM" id="MobiDB-lite"/>
    </source>
</evidence>
<feature type="region of interest" description="Disordered" evidence="2">
    <location>
        <begin position="481"/>
        <end position="514"/>
    </location>
</feature>
<dbReference type="RefSeq" id="WP_328985562.1">
    <property type="nucleotide sequence ID" value="NZ_CP121472.1"/>
</dbReference>
<dbReference type="Proteomes" id="UP001432180">
    <property type="component" value="Chromosome"/>
</dbReference>
<evidence type="ECO:0000256" key="4">
    <source>
        <dbReference type="SAM" id="SignalP"/>
    </source>
</evidence>